<comment type="caution">
    <text evidence="2">The sequence shown here is derived from an EMBL/GenBank/DDBJ whole genome shotgun (WGS) entry which is preliminary data.</text>
</comment>
<protein>
    <recommendedName>
        <fullName evidence="1">DUF7666 domain-containing protein</fullName>
    </recommendedName>
</protein>
<feature type="domain" description="DUF7666" evidence="1">
    <location>
        <begin position="6"/>
        <end position="97"/>
    </location>
</feature>
<organism evidence="2 3">
    <name type="scientific">Paenibacillus motobuensis</name>
    <dbReference type="NCBI Taxonomy" id="295324"/>
    <lineage>
        <taxon>Bacteria</taxon>
        <taxon>Bacillati</taxon>
        <taxon>Bacillota</taxon>
        <taxon>Bacilli</taxon>
        <taxon>Bacillales</taxon>
        <taxon>Paenibacillaceae</taxon>
        <taxon>Paenibacillus</taxon>
    </lineage>
</organism>
<gene>
    <name evidence="2" type="ORF">GCM10008933_12020</name>
</gene>
<evidence type="ECO:0000313" key="3">
    <source>
        <dbReference type="Proteomes" id="UP001500340"/>
    </source>
</evidence>
<dbReference type="Pfam" id="PF24703">
    <property type="entry name" value="DUF7666"/>
    <property type="match status" value="1"/>
</dbReference>
<name>A0ABN0Y464_9BACL</name>
<evidence type="ECO:0000313" key="2">
    <source>
        <dbReference type="EMBL" id="GAA0382451.1"/>
    </source>
</evidence>
<dbReference type="Pfam" id="PF01469">
    <property type="entry name" value="Pentapeptide_2"/>
    <property type="match status" value="1"/>
</dbReference>
<dbReference type="Proteomes" id="UP001500340">
    <property type="component" value="Unassembled WGS sequence"/>
</dbReference>
<dbReference type="InterPro" id="IPR002989">
    <property type="entry name" value="Mycobac_pentapep"/>
</dbReference>
<evidence type="ECO:0000259" key="1">
    <source>
        <dbReference type="Pfam" id="PF24703"/>
    </source>
</evidence>
<reference evidence="2 3" key="1">
    <citation type="journal article" date="2019" name="Int. J. Syst. Evol. Microbiol.">
        <title>The Global Catalogue of Microorganisms (GCM) 10K type strain sequencing project: providing services to taxonomists for standard genome sequencing and annotation.</title>
        <authorList>
            <consortium name="The Broad Institute Genomics Platform"/>
            <consortium name="The Broad Institute Genome Sequencing Center for Infectious Disease"/>
            <person name="Wu L."/>
            <person name="Ma J."/>
        </authorList>
    </citation>
    <scope>NUCLEOTIDE SEQUENCE [LARGE SCALE GENOMIC DNA]</scope>
    <source>
        <strain evidence="2 3">JCM 12774</strain>
    </source>
</reference>
<proteinExistence type="predicted"/>
<sequence>MENNIVKGFKVFNPDWTCRGFQYEVGKTFTHEGHMELCDEGFHFCEKLANCFNYYDFNIDNKVAEVEALGEVESGDDKSVTNKIRIVRELSWHEVLEMVNLGRGNTGLGNSGYYNSGNRNSGYYNSGDSNSGNRNSGYYNSGDSNSGYYNSGDSNSGYYNSGDFNSCNYSSGVFCSIEPEFLLFNKPSPISRDEFRYSEVGYICRRLRVTDDEGNRIDYQQAWANLWESLSNHEKIIVQSIPNFDADVFEEITGIQV</sequence>
<keyword evidence="3" id="KW-1185">Reference proteome</keyword>
<dbReference type="InterPro" id="IPR056083">
    <property type="entry name" value="DUF7666"/>
</dbReference>
<accession>A0ABN0Y464</accession>
<dbReference type="RefSeq" id="WP_343858747.1">
    <property type="nucleotide sequence ID" value="NZ_BAAACX010000007.1"/>
</dbReference>
<dbReference type="EMBL" id="BAAACX010000007">
    <property type="protein sequence ID" value="GAA0382451.1"/>
    <property type="molecule type" value="Genomic_DNA"/>
</dbReference>